<dbReference type="AlphaFoldDB" id="A0A2W4WMK6"/>
<dbReference type="InterPro" id="IPR000477">
    <property type="entry name" value="RT_dom"/>
</dbReference>
<comment type="caution">
    <text evidence="2">The sequence shown here is derived from an EMBL/GenBank/DDBJ whole genome shotgun (WGS) entry which is preliminary data.</text>
</comment>
<dbReference type="InterPro" id="IPR025960">
    <property type="entry name" value="RVT_N"/>
</dbReference>
<feature type="domain" description="Reverse transcriptase" evidence="1">
    <location>
        <begin position="130"/>
        <end position="362"/>
    </location>
</feature>
<dbReference type="PANTHER" id="PTHR34047:SF10">
    <property type="entry name" value="GROUP II INTRON-ASSOCIATED OPEN READING FRAME"/>
    <property type="match status" value="1"/>
</dbReference>
<dbReference type="SUPFAM" id="SSF56672">
    <property type="entry name" value="DNA/RNA polymerases"/>
    <property type="match status" value="1"/>
</dbReference>
<gene>
    <name evidence="2" type="ORF">DCF15_22620</name>
</gene>
<keyword evidence="2" id="KW-0808">Transferase</keyword>
<accession>A0A2W4WMK6</accession>
<keyword evidence="2" id="KW-0695">RNA-directed DNA polymerase</keyword>
<proteinExistence type="predicted"/>
<name>A0A2W4WMK6_9CYAN</name>
<reference evidence="3" key="1">
    <citation type="submission" date="2018-04" db="EMBL/GenBank/DDBJ databases">
        <authorList>
            <person name="Cornet L."/>
        </authorList>
    </citation>
    <scope>NUCLEOTIDE SEQUENCE [LARGE SCALE GENOMIC DNA]</scope>
</reference>
<dbReference type="PANTHER" id="PTHR34047">
    <property type="entry name" value="NUCLEAR INTRON MATURASE 1, MITOCHONDRIAL-RELATED"/>
    <property type="match status" value="1"/>
</dbReference>
<dbReference type="Proteomes" id="UP000249794">
    <property type="component" value="Unassembled WGS sequence"/>
</dbReference>
<dbReference type="Pfam" id="PF00078">
    <property type="entry name" value="RVT_1"/>
    <property type="match status" value="1"/>
</dbReference>
<protein>
    <submittedName>
        <fullName evidence="2">Group II intron reverse transcriptase/maturase</fullName>
    </submittedName>
</protein>
<organism evidence="2 3">
    <name type="scientific">Phormidesmis priestleyi</name>
    <dbReference type="NCBI Taxonomy" id="268141"/>
    <lineage>
        <taxon>Bacteria</taxon>
        <taxon>Bacillati</taxon>
        <taxon>Cyanobacteriota</taxon>
        <taxon>Cyanophyceae</taxon>
        <taxon>Leptolyngbyales</taxon>
        <taxon>Leptolyngbyaceae</taxon>
        <taxon>Phormidesmis</taxon>
    </lineage>
</organism>
<dbReference type="InterPro" id="IPR051083">
    <property type="entry name" value="GrpII_Intron_Splice-Mob/Def"/>
</dbReference>
<dbReference type="EMBL" id="QBMP01000409">
    <property type="protein sequence ID" value="PZO43119.1"/>
    <property type="molecule type" value="Genomic_DNA"/>
</dbReference>
<evidence type="ECO:0000259" key="1">
    <source>
        <dbReference type="PROSITE" id="PS50878"/>
    </source>
</evidence>
<dbReference type="GO" id="GO:0003964">
    <property type="term" value="F:RNA-directed DNA polymerase activity"/>
    <property type="evidence" value="ECO:0007669"/>
    <property type="project" value="UniProtKB-KW"/>
</dbReference>
<reference evidence="2 3" key="2">
    <citation type="submission" date="2018-06" db="EMBL/GenBank/DDBJ databases">
        <title>Metagenomic assembly of (sub)arctic Cyanobacteria and their associated microbiome from non-axenic cultures.</title>
        <authorList>
            <person name="Baurain D."/>
        </authorList>
    </citation>
    <scope>NUCLEOTIDE SEQUENCE [LARGE SCALE GENOMIC DNA]</scope>
    <source>
        <strain evidence="2">ULC027bin1</strain>
    </source>
</reference>
<dbReference type="InterPro" id="IPR043502">
    <property type="entry name" value="DNA/RNA_pol_sf"/>
</dbReference>
<dbReference type="CDD" id="cd01651">
    <property type="entry name" value="RT_G2_intron"/>
    <property type="match status" value="1"/>
</dbReference>
<evidence type="ECO:0000313" key="2">
    <source>
        <dbReference type="EMBL" id="PZO43119.1"/>
    </source>
</evidence>
<sequence length="362" mass="41264">MREIGVRALPHIERWQTSGRSLTVSQSKGTVSLVKDRAIPASEQRKLLTHWTSIDWGQVKKRVRNLRQRIYRATQNGQWNRVRSLMKLMLRSYSNLLLSVRRVTQDNQGKQTAGLDGQTALTAEKRVQLVNRLQDHSLWQVRPTKRVYIPKANGKLRPLGIPALENRVCQTIVKNALEPHWEARFEGHSYGFRPGRSCHDAIEQCFRRLRRGGDSWILDADLKSAFDKVDHRFLLDTIGPVPGRELIKQWLKAGYVEAEMFHATPEGTPQGGPISPLLLNIALNGMEDLLLSFTTTRIYQPSSKAKNQSPEKRALPTYGYCRYADDFVVTAKTKADIEAIVPILQAWLKPRGLALNMEKTQI</sequence>
<feature type="non-terminal residue" evidence="2">
    <location>
        <position position="362"/>
    </location>
</feature>
<dbReference type="Pfam" id="PF13655">
    <property type="entry name" value="RVT_N"/>
    <property type="match status" value="1"/>
</dbReference>
<keyword evidence="2" id="KW-0548">Nucleotidyltransferase</keyword>
<evidence type="ECO:0000313" key="3">
    <source>
        <dbReference type="Proteomes" id="UP000249794"/>
    </source>
</evidence>
<dbReference type="PROSITE" id="PS50878">
    <property type="entry name" value="RT_POL"/>
    <property type="match status" value="1"/>
</dbReference>